<dbReference type="Proteomes" id="UP001589943">
    <property type="component" value="Unassembled WGS sequence"/>
</dbReference>
<comment type="caution">
    <text evidence="1">The sequence shown here is derived from an EMBL/GenBank/DDBJ whole genome shotgun (WGS) entry which is preliminary data.</text>
</comment>
<dbReference type="RefSeq" id="WP_379481235.1">
    <property type="nucleotide sequence ID" value="NZ_JBHLTL010000006.1"/>
</dbReference>
<gene>
    <name evidence="1" type="ORF">ACFFF7_10145</name>
</gene>
<accession>A0ABV6PIX6</accession>
<evidence type="ECO:0000313" key="2">
    <source>
        <dbReference type="Proteomes" id="UP001589943"/>
    </source>
</evidence>
<name>A0ABV6PIX6_9SPHN</name>
<evidence type="ECO:0000313" key="1">
    <source>
        <dbReference type="EMBL" id="MFC0589773.1"/>
    </source>
</evidence>
<dbReference type="Pfam" id="PF06698">
    <property type="entry name" value="DUF1192"/>
    <property type="match status" value="1"/>
</dbReference>
<protein>
    <submittedName>
        <fullName evidence="1">DUF1192 domain-containing protein</fullName>
    </submittedName>
</protein>
<keyword evidence="2" id="KW-1185">Reference proteome</keyword>
<dbReference type="EMBL" id="JBHLTL010000006">
    <property type="protein sequence ID" value="MFC0589773.1"/>
    <property type="molecule type" value="Genomic_DNA"/>
</dbReference>
<dbReference type="InterPro" id="IPR009579">
    <property type="entry name" value="DUF1192"/>
</dbReference>
<proteinExistence type="predicted"/>
<reference evidence="1 2" key="1">
    <citation type="submission" date="2024-09" db="EMBL/GenBank/DDBJ databases">
        <authorList>
            <person name="Sun Q."/>
            <person name="Mori K."/>
        </authorList>
    </citation>
    <scope>NUCLEOTIDE SEQUENCE [LARGE SCALE GENOMIC DNA]</scope>
    <source>
        <strain evidence="1 2">NCAIM B.02537</strain>
    </source>
</reference>
<organism evidence="1 2">
    <name type="scientific">Novosphingobium aquiterrae</name>
    <dbReference type="NCBI Taxonomy" id="624388"/>
    <lineage>
        <taxon>Bacteria</taxon>
        <taxon>Pseudomonadati</taxon>
        <taxon>Pseudomonadota</taxon>
        <taxon>Alphaproteobacteria</taxon>
        <taxon>Sphingomonadales</taxon>
        <taxon>Sphingomonadaceae</taxon>
        <taxon>Novosphingobium</taxon>
    </lineage>
</organism>
<sequence>MEDDLPRAKGDAADLLAKELLDPYSQDELAARIELLEAEIVRVRAHRDKVAAHRTAADALFRPRSD</sequence>